<dbReference type="AlphaFoldDB" id="A0A484IFT4"/>
<dbReference type="SUPFAM" id="SSF82784">
    <property type="entry name" value="OsmC-like"/>
    <property type="match status" value="1"/>
</dbReference>
<gene>
    <name evidence="1" type="ORF">NFRAN_2549</name>
</gene>
<dbReference type="Proteomes" id="UP000294299">
    <property type="component" value="Chromosome NFRAN"/>
</dbReference>
<evidence type="ECO:0008006" key="3">
    <source>
        <dbReference type="Google" id="ProtNLM"/>
    </source>
</evidence>
<sequence length="207" mass="22756">MINLYNASMLALGMNQTSQSRKIENEKIVNGVNVTNLFGTINVIKDNPNISKFNFRAKGKWINGGHNQTVINDFDGACQTHARDKPFVFDKDEPPVLLGKDQGANPVEYALAALNGCLTTTLIYHAAAQGIKIEEVESTLSGDLDIQGLLGMSEKVRNGYEKIKVTFKVKADASEEKIKELVDLAQKRSPVFDIIAHPTPIDVSIQK</sequence>
<name>A0A484IFT4_9ARCH</name>
<dbReference type="Pfam" id="PF02566">
    <property type="entry name" value="OsmC"/>
    <property type="match status" value="1"/>
</dbReference>
<reference evidence="1 2" key="1">
    <citation type="submission" date="2019-02" db="EMBL/GenBank/DDBJ databases">
        <authorList>
            <person name="Lehtovirta-Morley E L."/>
        </authorList>
    </citation>
    <scope>NUCLEOTIDE SEQUENCE [LARGE SCALE GENOMIC DNA]</scope>
    <source>
        <strain evidence="1">NFRAN1</strain>
    </source>
</reference>
<dbReference type="GeneID" id="39421721"/>
<keyword evidence="2" id="KW-1185">Reference proteome</keyword>
<dbReference type="EMBL" id="LR216287">
    <property type="protein sequence ID" value="VFJ14871.1"/>
    <property type="molecule type" value="Genomic_DNA"/>
</dbReference>
<dbReference type="PANTHER" id="PTHR35368:SF1">
    <property type="entry name" value="HYDROPEROXIDE REDUCTASE"/>
    <property type="match status" value="1"/>
</dbReference>
<accession>A0A484IFT4</accession>
<dbReference type="InterPro" id="IPR036102">
    <property type="entry name" value="OsmC/Ohrsf"/>
</dbReference>
<dbReference type="Gene3D" id="3.30.300.20">
    <property type="match status" value="1"/>
</dbReference>
<proteinExistence type="predicted"/>
<dbReference type="InterPro" id="IPR003718">
    <property type="entry name" value="OsmC/Ohr_fam"/>
</dbReference>
<protein>
    <recommendedName>
        <fullName evidence="3">OsmC-like protein</fullName>
    </recommendedName>
</protein>
<dbReference type="InterPro" id="IPR015946">
    <property type="entry name" value="KH_dom-like_a/b"/>
</dbReference>
<evidence type="ECO:0000313" key="1">
    <source>
        <dbReference type="EMBL" id="VFJ14871.1"/>
    </source>
</evidence>
<dbReference type="OrthoDB" id="106754at2157"/>
<organism evidence="1 2">
    <name type="scientific">Candidatus Nitrosocosmicus franklandianus</name>
    <dbReference type="NCBI Taxonomy" id="1798806"/>
    <lineage>
        <taxon>Archaea</taxon>
        <taxon>Nitrososphaerota</taxon>
        <taxon>Nitrososphaeria</taxon>
        <taxon>Nitrososphaerales</taxon>
        <taxon>Nitrososphaeraceae</taxon>
        <taxon>Candidatus Nitrosocosmicus</taxon>
    </lineage>
</organism>
<dbReference type="PANTHER" id="PTHR35368">
    <property type="entry name" value="HYDROPEROXIDE REDUCTASE"/>
    <property type="match status" value="1"/>
</dbReference>
<dbReference type="InterPro" id="IPR052924">
    <property type="entry name" value="OsmC/Ohr_hydroprdx_reductase"/>
</dbReference>
<dbReference type="RefSeq" id="WP_197731177.1">
    <property type="nucleotide sequence ID" value="NZ_LR216287.1"/>
</dbReference>
<evidence type="ECO:0000313" key="2">
    <source>
        <dbReference type="Proteomes" id="UP000294299"/>
    </source>
</evidence>
<dbReference type="KEGG" id="nfn:NFRAN_2549"/>